<comment type="function">
    <text evidence="8">Ligates lysine onto the cytidine present at position 34 of the AUA codon-specific tRNA(Ile) that contains the anticodon CAU, in an ATP-dependent manner. Cytidine is converted to lysidine, thus changing the amino acid specificity of the tRNA from methionine to isoleucine.</text>
</comment>
<evidence type="ECO:0000256" key="3">
    <source>
        <dbReference type="ARBA" id="ARBA00022598"/>
    </source>
</evidence>
<dbReference type="GO" id="GO:0032267">
    <property type="term" value="F:tRNA(Ile)-lysidine synthase activity"/>
    <property type="evidence" value="ECO:0007669"/>
    <property type="project" value="UniProtKB-EC"/>
</dbReference>
<reference evidence="10 11" key="1">
    <citation type="submission" date="2011-01" db="EMBL/GenBank/DDBJ databases">
        <title>Whole genome sequence of Amphibacillus xylinus NBRC 15112.</title>
        <authorList>
            <person name="Nakazawa H."/>
            <person name="Katano Y."/>
            <person name="Nakamura S."/>
            <person name="Sasagawa M."/>
            <person name="Fukada J."/>
            <person name="Arai T."/>
            <person name="Sasakura N."/>
            <person name="Mochizuki D."/>
            <person name="Hosoyama A."/>
            <person name="Harada K."/>
            <person name="Horikawa H."/>
            <person name="Kato Y."/>
            <person name="Harada T."/>
            <person name="Sasaki K."/>
            <person name="Sekiguchi M."/>
            <person name="Hodoyama M."/>
            <person name="Nishiko R."/>
            <person name="Narita H."/>
            <person name="Hanamaki A."/>
            <person name="Hata C."/>
            <person name="Konno Y."/>
            <person name="Niimura Y."/>
            <person name="Yamazaki S."/>
            <person name="Fujita N."/>
        </authorList>
    </citation>
    <scope>NUCLEOTIDE SEQUENCE [LARGE SCALE GENOMIC DNA]</scope>
    <source>
        <strain evidence="11">ATCC 51415 / DSM 6626 / JCM 7361 / LMG 17667 / NBRC 15112 / Ep01</strain>
    </source>
</reference>
<protein>
    <recommendedName>
        <fullName evidence="8">tRNA(Ile)-lysidine synthase</fullName>
        <ecNumber evidence="8">6.3.4.19</ecNumber>
    </recommendedName>
    <alternativeName>
        <fullName evidence="8">tRNA(Ile)-2-lysyl-cytidine synthase</fullName>
    </alternativeName>
    <alternativeName>
        <fullName evidence="8">tRNA(Ile)-lysidine synthetase</fullName>
    </alternativeName>
</protein>
<dbReference type="CDD" id="cd01992">
    <property type="entry name" value="TilS_N"/>
    <property type="match status" value="1"/>
</dbReference>
<feature type="domain" description="Lysidine-tRNA(Ile) synthetase C-terminal" evidence="9">
    <location>
        <begin position="387"/>
        <end position="461"/>
    </location>
</feature>
<comment type="catalytic activity">
    <reaction evidence="7 8">
        <text>cytidine(34) in tRNA(Ile2) + L-lysine + ATP = lysidine(34) in tRNA(Ile2) + AMP + diphosphate + H(+)</text>
        <dbReference type="Rhea" id="RHEA:43744"/>
        <dbReference type="Rhea" id="RHEA-COMP:10625"/>
        <dbReference type="Rhea" id="RHEA-COMP:10670"/>
        <dbReference type="ChEBI" id="CHEBI:15378"/>
        <dbReference type="ChEBI" id="CHEBI:30616"/>
        <dbReference type="ChEBI" id="CHEBI:32551"/>
        <dbReference type="ChEBI" id="CHEBI:33019"/>
        <dbReference type="ChEBI" id="CHEBI:82748"/>
        <dbReference type="ChEBI" id="CHEBI:83665"/>
        <dbReference type="ChEBI" id="CHEBI:456215"/>
        <dbReference type="EC" id="6.3.4.19"/>
    </reaction>
</comment>
<dbReference type="Pfam" id="PF01171">
    <property type="entry name" value="ATP_bind_3"/>
    <property type="match status" value="1"/>
</dbReference>
<keyword evidence="3 8" id="KW-0436">Ligase</keyword>
<evidence type="ECO:0000259" key="9">
    <source>
        <dbReference type="SMART" id="SM00977"/>
    </source>
</evidence>
<dbReference type="eggNOG" id="COG0037">
    <property type="taxonomic scope" value="Bacteria"/>
</dbReference>
<dbReference type="SUPFAM" id="SSF56037">
    <property type="entry name" value="PheT/TilS domain"/>
    <property type="match status" value="1"/>
</dbReference>
<evidence type="ECO:0000256" key="7">
    <source>
        <dbReference type="ARBA" id="ARBA00048539"/>
    </source>
</evidence>
<dbReference type="InterPro" id="IPR012094">
    <property type="entry name" value="tRNA_Ile_lys_synt"/>
</dbReference>
<organism evidence="10 11">
    <name type="scientific">Amphibacillus xylanus (strain ATCC 51415 / DSM 6626 / JCM 7361 / LMG 17667 / NBRC 15112 / Ep01)</name>
    <dbReference type="NCBI Taxonomy" id="698758"/>
    <lineage>
        <taxon>Bacteria</taxon>
        <taxon>Bacillati</taxon>
        <taxon>Bacillota</taxon>
        <taxon>Bacilli</taxon>
        <taxon>Bacillales</taxon>
        <taxon>Bacillaceae</taxon>
        <taxon>Amphibacillus</taxon>
    </lineage>
</organism>
<evidence type="ECO:0000256" key="6">
    <source>
        <dbReference type="ARBA" id="ARBA00022840"/>
    </source>
</evidence>
<dbReference type="InterPro" id="IPR011063">
    <property type="entry name" value="TilS/TtcA_N"/>
</dbReference>
<dbReference type="NCBIfam" id="TIGR02433">
    <property type="entry name" value="lysidine_TilS_C"/>
    <property type="match status" value="1"/>
</dbReference>
<dbReference type="InterPro" id="IPR012796">
    <property type="entry name" value="Lysidine-tRNA-synth_C"/>
</dbReference>
<dbReference type="GO" id="GO:0005737">
    <property type="term" value="C:cytoplasm"/>
    <property type="evidence" value="ECO:0007669"/>
    <property type="project" value="UniProtKB-SubCell"/>
</dbReference>
<evidence type="ECO:0000256" key="8">
    <source>
        <dbReference type="HAMAP-Rule" id="MF_01161"/>
    </source>
</evidence>
<evidence type="ECO:0000256" key="5">
    <source>
        <dbReference type="ARBA" id="ARBA00022741"/>
    </source>
</evidence>
<dbReference type="AlphaFoldDB" id="K0IZ07"/>
<dbReference type="Gene3D" id="3.30.465.60">
    <property type="match status" value="1"/>
</dbReference>
<dbReference type="SUPFAM" id="SSF52402">
    <property type="entry name" value="Adenine nucleotide alpha hydrolases-like"/>
    <property type="match status" value="1"/>
</dbReference>
<dbReference type="PATRIC" id="fig|698758.3.peg.78"/>
<evidence type="ECO:0000256" key="1">
    <source>
        <dbReference type="ARBA" id="ARBA00004496"/>
    </source>
</evidence>
<keyword evidence="2 8" id="KW-0963">Cytoplasm</keyword>
<dbReference type="GO" id="GO:0005524">
    <property type="term" value="F:ATP binding"/>
    <property type="evidence" value="ECO:0007669"/>
    <property type="project" value="UniProtKB-UniRule"/>
</dbReference>
<evidence type="ECO:0000313" key="11">
    <source>
        <dbReference type="Proteomes" id="UP000006294"/>
    </source>
</evidence>
<dbReference type="RefSeq" id="WP_015008819.1">
    <property type="nucleotide sequence ID" value="NC_018704.1"/>
</dbReference>
<keyword evidence="6 8" id="KW-0067">ATP-binding</keyword>
<keyword evidence="11" id="KW-1185">Reference proteome</keyword>
<dbReference type="Proteomes" id="UP000006294">
    <property type="component" value="Chromosome"/>
</dbReference>
<comment type="similarity">
    <text evidence="8">Belongs to the tRNA(Ile)-lysidine synthase family.</text>
</comment>
<dbReference type="Gene3D" id="3.40.50.620">
    <property type="entry name" value="HUPs"/>
    <property type="match status" value="1"/>
</dbReference>
<dbReference type="NCBIfam" id="TIGR02432">
    <property type="entry name" value="lysidine_TilS_N"/>
    <property type="match status" value="1"/>
</dbReference>
<feature type="binding site" evidence="8">
    <location>
        <begin position="27"/>
        <end position="32"/>
    </location>
    <ligand>
        <name>ATP</name>
        <dbReference type="ChEBI" id="CHEBI:30616"/>
    </ligand>
</feature>
<evidence type="ECO:0000256" key="4">
    <source>
        <dbReference type="ARBA" id="ARBA00022694"/>
    </source>
</evidence>
<dbReference type="InterPro" id="IPR014729">
    <property type="entry name" value="Rossmann-like_a/b/a_fold"/>
</dbReference>
<dbReference type="InterPro" id="IPR012795">
    <property type="entry name" value="tRNA_Ile_lys_synt_N"/>
</dbReference>
<evidence type="ECO:0000313" key="10">
    <source>
        <dbReference type="EMBL" id="BAM46212.1"/>
    </source>
</evidence>
<dbReference type="EMBL" id="AP012050">
    <property type="protein sequence ID" value="BAM46212.1"/>
    <property type="molecule type" value="Genomic_DNA"/>
</dbReference>
<keyword evidence="5 8" id="KW-0547">Nucleotide-binding</keyword>
<comment type="domain">
    <text evidence="8">The N-terminal region contains the highly conserved SGGXDS motif, predicted to be a P-loop motif involved in ATP binding.</text>
</comment>
<dbReference type="STRING" id="698758.AXY_00800"/>
<gene>
    <name evidence="8 10" type="primary">tilS</name>
    <name evidence="10" type="ordered locus">AXY_00800</name>
</gene>
<dbReference type="EC" id="6.3.4.19" evidence="8"/>
<dbReference type="OrthoDB" id="9807403at2"/>
<dbReference type="HAMAP" id="MF_01161">
    <property type="entry name" value="tRNA_Ile_lys_synt"/>
    <property type="match status" value="1"/>
</dbReference>
<accession>K0IZ07</accession>
<dbReference type="PANTHER" id="PTHR43033">
    <property type="entry name" value="TRNA(ILE)-LYSIDINE SYNTHASE-RELATED"/>
    <property type="match status" value="1"/>
</dbReference>
<dbReference type="SUPFAM" id="SSF82829">
    <property type="entry name" value="MesJ substrate recognition domain-like"/>
    <property type="match status" value="1"/>
</dbReference>
<keyword evidence="4 8" id="KW-0819">tRNA processing</keyword>
<dbReference type="KEGG" id="axl:AXY_00800"/>
<dbReference type="PANTHER" id="PTHR43033:SF1">
    <property type="entry name" value="TRNA(ILE)-LYSIDINE SYNTHASE-RELATED"/>
    <property type="match status" value="1"/>
</dbReference>
<name>K0IZ07_AMPXN</name>
<proteinExistence type="inferred from homology"/>
<dbReference type="HOGENOM" id="CLU_018869_0_2_9"/>
<dbReference type="GO" id="GO:0006400">
    <property type="term" value="P:tRNA modification"/>
    <property type="evidence" value="ECO:0007669"/>
    <property type="project" value="UniProtKB-UniRule"/>
</dbReference>
<dbReference type="SMART" id="SM00977">
    <property type="entry name" value="TilS_C"/>
    <property type="match status" value="1"/>
</dbReference>
<dbReference type="Pfam" id="PF11734">
    <property type="entry name" value="TilS_C"/>
    <property type="match status" value="1"/>
</dbReference>
<comment type="subcellular location">
    <subcellularLocation>
        <location evidence="1 8">Cytoplasm</location>
    </subcellularLocation>
</comment>
<evidence type="ECO:0000256" key="2">
    <source>
        <dbReference type="ARBA" id="ARBA00022490"/>
    </source>
</evidence>
<sequence>MLVTEVDRYIEKHQLIKPNSKIMIGVSGGPDSMALLHYLLTKRSLFNLDLIAVTVEHGLRGEASLQDVEYVRNYCLQNQIQFETKQINVKEYQKAHKLGTQEASRILRYQAFNQLMKSYQADYLALAHHADDQVETVFMRLTRGTHLDSLQGIKNKRDFSTGVLIRPFLSITKETIEQYCEQQGIIPRRDQSNEQDTYTRNYFRLHVLPLLKQKNPNLTETILHMTDKIAEDSQYLNIQAKKLSQELLTFSRNPKKVTVRINDLIKHPRALQRRLFHLILEYLYEELPDRLNYRHENQFFDLINHHQASLSIDLPLQLEMIKSYQFVTFQFKEDTKKNYHIPLIIPGKMALPNHDELITEVVDTIESTEDTRSIFYIPIINGQLPDLSVRSRLPGDRIYLVHLNGRKKVSRIFIDEKIPLAKREQWPILITGDNHILWVVGLEKSDRYMQVEATQYLKITHRENIDF</sequence>